<dbReference type="PROSITE" id="PS50943">
    <property type="entry name" value="HTH_CROC1"/>
    <property type="match status" value="1"/>
</dbReference>
<dbReference type="SUPFAM" id="SSF47413">
    <property type="entry name" value="lambda repressor-like DNA-binding domains"/>
    <property type="match status" value="1"/>
</dbReference>
<name>A0A645C806_9ZZZZ</name>
<dbReference type="InterPro" id="IPR010982">
    <property type="entry name" value="Lambda_DNA-bd_dom_sf"/>
</dbReference>
<evidence type="ECO:0000313" key="2">
    <source>
        <dbReference type="EMBL" id="MPM73447.1"/>
    </source>
</evidence>
<dbReference type="AlphaFoldDB" id="A0A645C806"/>
<proteinExistence type="predicted"/>
<feature type="domain" description="HTH cro/C1-type" evidence="1">
    <location>
        <begin position="15"/>
        <end position="68"/>
    </location>
</feature>
<dbReference type="EMBL" id="VSSQ01025371">
    <property type="protein sequence ID" value="MPM73447.1"/>
    <property type="molecule type" value="Genomic_DNA"/>
</dbReference>
<dbReference type="CDD" id="cd00093">
    <property type="entry name" value="HTH_XRE"/>
    <property type="match status" value="1"/>
</dbReference>
<evidence type="ECO:0000259" key="1">
    <source>
        <dbReference type="PROSITE" id="PS50943"/>
    </source>
</evidence>
<comment type="caution">
    <text evidence="2">The sequence shown here is derived from an EMBL/GenBank/DDBJ whole genome shotgun (WGS) entry which is preliminary data.</text>
</comment>
<dbReference type="Gene3D" id="1.10.260.40">
    <property type="entry name" value="lambda repressor-like DNA-binding domains"/>
    <property type="match status" value="1"/>
</dbReference>
<dbReference type="Pfam" id="PF01381">
    <property type="entry name" value="HTH_3"/>
    <property type="match status" value="1"/>
</dbReference>
<accession>A0A645C806</accession>
<dbReference type="GO" id="GO:0003677">
    <property type="term" value="F:DNA binding"/>
    <property type="evidence" value="ECO:0007669"/>
    <property type="project" value="InterPro"/>
</dbReference>
<dbReference type="InterPro" id="IPR001387">
    <property type="entry name" value="Cro/C1-type_HTH"/>
</dbReference>
<gene>
    <name evidence="2" type="ORF">SDC9_120427</name>
</gene>
<sequence>MRSPNKKLTPFGKLVVKALADQDKSKAQLAAEIGVAPQYLSYILNGTRSGEKYLDTIVAALDLDRKKVYKVIAA</sequence>
<protein>
    <recommendedName>
        <fullName evidence="1">HTH cro/C1-type domain-containing protein</fullName>
    </recommendedName>
</protein>
<reference evidence="2" key="1">
    <citation type="submission" date="2019-08" db="EMBL/GenBank/DDBJ databases">
        <authorList>
            <person name="Kucharzyk K."/>
            <person name="Murdoch R.W."/>
            <person name="Higgins S."/>
            <person name="Loffler F."/>
        </authorList>
    </citation>
    <scope>NUCLEOTIDE SEQUENCE</scope>
</reference>
<dbReference type="SMART" id="SM00530">
    <property type="entry name" value="HTH_XRE"/>
    <property type="match status" value="1"/>
</dbReference>
<organism evidence="2">
    <name type="scientific">bioreactor metagenome</name>
    <dbReference type="NCBI Taxonomy" id="1076179"/>
    <lineage>
        <taxon>unclassified sequences</taxon>
        <taxon>metagenomes</taxon>
        <taxon>ecological metagenomes</taxon>
    </lineage>
</organism>